<gene>
    <name evidence="3" type="primary">thpR</name>
    <name evidence="3" type="ORF">FEV53_13985</name>
</gene>
<dbReference type="EMBL" id="VFSV01000028">
    <property type="protein sequence ID" value="TRD16611.1"/>
    <property type="molecule type" value="Genomic_DNA"/>
</dbReference>
<keyword evidence="1 2" id="KW-0378">Hydrolase</keyword>
<dbReference type="InterPro" id="IPR004175">
    <property type="entry name" value="RNA_CPDase"/>
</dbReference>
<dbReference type="GO" id="GO:0008664">
    <property type="term" value="F:RNA 2',3'-cyclic 3'-phosphodiesterase activity"/>
    <property type="evidence" value="ECO:0007669"/>
    <property type="project" value="UniProtKB-EC"/>
</dbReference>
<dbReference type="PANTHER" id="PTHR35561:SF1">
    <property type="entry name" value="RNA 2',3'-CYCLIC PHOSPHODIESTERASE"/>
    <property type="match status" value="1"/>
</dbReference>
<comment type="catalytic activity">
    <reaction evidence="2">
        <text>a 3'-end 2',3'-cyclophospho-ribonucleotide-RNA + H2O = a 3'-end 2'-phospho-ribonucleotide-RNA + H(+)</text>
        <dbReference type="Rhea" id="RHEA:11828"/>
        <dbReference type="Rhea" id="RHEA-COMP:10464"/>
        <dbReference type="Rhea" id="RHEA-COMP:17353"/>
        <dbReference type="ChEBI" id="CHEBI:15377"/>
        <dbReference type="ChEBI" id="CHEBI:15378"/>
        <dbReference type="ChEBI" id="CHEBI:83064"/>
        <dbReference type="ChEBI" id="CHEBI:173113"/>
        <dbReference type="EC" id="3.1.4.58"/>
    </reaction>
</comment>
<name>A0A547PR97_9RHOB</name>
<sequence>MRCFIALRPSFFQTRALTALGDRLRCGRQVAEDDLHLTLAFMEKASQDALEDLNALLDLLKPGPVMLGFHGVDQFGRDKPKSVHALALHEPGLIALHDRIAGLCRRADLSVPKRRFVPHVTLARFRNQITPAEIERTGMFLEANGTFRLDPEPIHEVELIRSTLTPAGAQYDTLASYDLR</sequence>
<dbReference type="SUPFAM" id="SSF55144">
    <property type="entry name" value="LigT-like"/>
    <property type="match status" value="1"/>
</dbReference>
<dbReference type="PANTHER" id="PTHR35561">
    <property type="entry name" value="RNA 2',3'-CYCLIC PHOSPHODIESTERASE"/>
    <property type="match status" value="1"/>
</dbReference>
<reference evidence="3 4" key="1">
    <citation type="submission" date="2019-06" db="EMBL/GenBank/DDBJ databases">
        <title>Paenimaribius caenipelagi gen. nov., sp. nov., isolated from a tidal flat.</title>
        <authorList>
            <person name="Yoon J.-H."/>
        </authorList>
    </citation>
    <scope>NUCLEOTIDE SEQUENCE [LARGE SCALE GENOMIC DNA]</scope>
    <source>
        <strain evidence="3 4">JBTF-M29</strain>
    </source>
</reference>
<dbReference type="Proteomes" id="UP000318590">
    <property type="component" value="Unassembled WGS sequence"/>
</dbReference>
<dbReference type="InterPro" id="IPR009097">
    <property type="entry name" value="Cyclic_Pdiesterase"/>
</dbReference>
<dbReference type="RefSeq" id="WP_142835443.1">
    <property type="nucleotide sequence ID" value="NZ_VFSV01000028.1"/>
</dbReference>
<comment type="caution">
    <text evidence="3">The sequence shown here is derived from an EMBL/GenBank/DDBJ whole genome shotgun (WGS) entry which is preliminary data.</text>
</comment>
<feature type="active site" description="Proton acceptor" evidence="2">
    <location>
        <position position="119"/>
    </location>
</feature>
<dbReference type="EC" id="3.1.4.58" evidence="2"/>
<dbReference type="AlphaFoldDB" id="A0A547PR97"/>
<dbReference type="HAMAP" id="MF_01940">
    <property type="entry name" value="RNA_CPDase"/>
    <property type="match status" value="1"/>
</dbReference>
<organism evidence="3 4">
    <name type="scientific">Palleronia caenipelagi</name>
    <dbReference type="NCBI Taxonomy" id="2489174"/>
    <lineage>
        <taxon>Bacteria</taxon>
        <taxon>Pseudomonadati</taxon>
        <taxon>Pseudomonadota</taxon>
        <taxon>Alphaproteobacteria</taxon>
        <taxon>Rhodobacterales</taxon>
        <taxon>Roseobacteraceae</taxon>
        <taxon>Palleronia</taxon>
    </lineage>
</organism>
<evidence type="ECO:0000256" key="2">
    <source>
        <dbReference type="HAMAP-Rule" id="MF_01940"/>
    </source>
</evidence>
<protein>
    <recommendedName>
        <fullName evidence="2">RNA 2',3'-cyclic phosphodiesterase</fullName>
        <shortName evidence="2">RNA 2',3'-CPDase</shortName>
        <ecNumber evidence="2">3.1.4.58</ecNumber>
    </recommendedName>
</protein>
<accession>A0A547PR97</accession>
<dbReference type="OrthoDB" id="9793819at2"/>
<evidence type="ECO:0000313" key="4">
    <source>
        <dbReference type="Proteomes" id="UP000318590"/>
    </source>
</evidence>
<feature type="short sequence motif" description="HXTX 2" evidence="2">
    <location>
        <begin position="119"/>
        <end position="122"/>
    </location>
</feature>
<comment type="similarity">
    <text evidence="2">Belongs to the 2H phosphoesterase superfamily. ThpR family.</text>
</comment>
<dbReference type="NCBIfam" id="TIGR02258">
    <property type="entry name" value="2_5_ligase"/>
    <property type="match status" value="1"/>
</dbReference>
<feature type="active site" description="Proton donor" evidence="2">
    <location>
        <position position="36"/>
    </location>
</feature>
<evidence type="ECO:0000313" key="3">
    <source>
        <dbReference type="EMBL" id="TRD16611.1"/>
    </source>
</evidence>
<proteinExistence type="inferred from homology"/>
<keyword evidence="4" id="KW-1185">Reference proteome</keyword>
<dbReference type="Pfam" id="PF13563">
    <property type="entry name" value="2_5_RNA_ligase2"/>
    <property type="match status" value="1"/>
</dbReference>
<dbReference type="GO" id="GO:0004113">
    <property type="term" value="F:2',3'-cyclic-nucleotide 3'-phosphodiesterase activity"/>
    <property type="evidence" value="ECO:0007669"/>
    <property type="project" value="InterPro"/>
</dbReference>
<evidence type="ECO:0000256" key="1">
    <source>
        <dbReference type="ARBA" id="ARBA00022801"/>
    </source>
</evidence>
<dbReference type="Gene3D" id="3.90.1140.10">
    <property type="entry name" value="Cyclic phosphodiesterase"/>
    <property type="match status" value="1"/>
</dbReference>
<feature type="short sequence motif" description="HXTX 1" evidence="2">
    <location>
        <begin position="36"/>
        <end position="39"/>
    </location>
</feature>
<comment type="function">
    <text evidence="2">Hydrolyzes RNA 2',3'-cyclic phosphodiester to an RNA 2'-phosphomonoester.</text>
</comment>